<evidence type="ECO:0000256" key="11">
    <source>
        <dbReference type="ARBA" id="ARBA00042320"/>
    </source>
</evidence>
<comment type="function">
    <text evidence="13">Scramblase that mediates the translocation of glucosaminylphosphatidylinositol (alpha-D-GlcN-(1-6)-(1,2-diacyl-sn-glycero-3-phospho)-1D-myo-inositol, GlcN-PI) across the endoplasmic reticulum (ER) membrane, from the cytosolic leaflet to the luminal leaflet of the ER membrane, where it participates in the biosynthesis of glycosylphosphatidylinositol (GPI). GPI is a lipid glycoconjugate involved in post-translational modification of proteins. Can also translocate 1,2-diacyl-sn-glycero-3-phospho-(1D-myo-inositol) (phosphatidylinositol or PI), as well as several other phospholipids (1,2-diacyl-sn-glycero-3-phosphocholine, 1,2-diacyl-sn-glycero-3-phosphoethanolamine), and N-acetylglucosaminylphosphatidylinositol (GlcNAc-PI) in vitro.</text>
</comment>
<dbReference type="EMBL" id="HAED01007293">
    <property type="protein sequence ID" value="SBQ93505.1"/>
    <property type="molecule type" value="Transcribed_RNA"/>
</dbReference>
<comment type="catalytic activity">
    <reaction evidence="6">
        <text>a 1,2-diacyl-sn-glycero-3-phosphoethanolamine(in) = a 1,2-diacyl-sn-glycero-3-phosphoethanolamine(out)</text>
        <dbReference type="Rhea" id="RHEA:38895"/>
        <dbReference type="ChEBI" id="CHEBI:64612"/>
    </reaction>
</comment>
<reference evidence="16" key="1">
    <citation type="submission" date="2016-05" db="EMBL/GenBank/DDBJ databases">
        <authorList>
            <person name="Lavstsen T."/>
            <person name="Jespersen J.S."/>
        </authorList>
    </citation>
    <scope>NUCLEOTIDE SEQUENCE</scope>
    <source>
        <tissue evidence="16">Brain</tissue>
    </source>
</reference>
<keyword evidence="4 15" id="KW-1133">Transmembrane helix</keyword>
<dbReference type="Pfam" id="PF05602">
    <property type="entry name" value="CLPTM1"/>
    <property type="match status" value="2"/>
</dbReference>
<accession>A0A1A8IB29</accession>
<name>A0A1A8IB29_NOTKU</name>
<dbReference type="InterPro" id="IPR008429">
    <property type="entry name" value="CLPTM1"/>
</dbReference>
<evidence type="ECO:0000256" key="4">
    <source>
        <dbReference type="ARBA" id="ARBA00022989"/>
    </source>
</evidence>
<gene>
    <name evidence="16" type="primary">CLPTM1L</name>
</gene>
<dbReference type="PANTHER" id="PTHR21347">
    <property type="entry name" value="CLEFT LIP AND PALATE ASSOCIATED TRANSMEMBRANE PROTEIN-RELATED"/>
    <property type="match status" value="1"/>
</dbReference>
<evidence type="ECO:0000256" key="15">
    <source>
        <dbReference type="SAM" id="Phobius"/>
    </source>
</evidence>
<evidence type="ECO:0000313" key="16">
    <source>
        <dbReference type="EMBL" id="SBQ93505.1"/>
    </source>
</evidence>
<comment type="catalytic activity">
    <reaction evidence="7">
        <text>a 1,2-diacyl-sn-glycero-3-phosphocholine(in) = a 1,2-diacyl-sn-glycero-3-phosphocholine(out)</text>
        <dbReference type="Rhea" id="RHEA:38571"/>
        <dbReference type="ChEBI" id="CHEBI:57643"/>
    </reaction>
</comment>
<feature type="transmembrane region" description="Helical" evidence="15">
    <location>
        <begin position="374"/>
        <end position="393"/>
    </location>
</feature>
<comment type="catalytic activity">
    <reaction evidence="8">
        <text>a 1,2-diacyl-sn-glycero-3-phospho-(1D-myo-inositol)(in) = a 1,2-diacyl-sn-glycero-3-phospho-(1D-myo-inositol)(out)</text>
        <dbReference type="Rhea" id="RHEA:38691"/>
        <dbReference type="ChEBI" id="CHEBI:57880"/>
    </reaction>
</comment>
<evidence type="ECO:0000256" key="13">
    <source>
        <dbReference type="ARBA" id="ARBA00045827"/>
    </source>
</evidence>
<evidence type="ECO:0000256" key="12">
    <source>
        <dbReference type="ARBA" id="ARBA00043155"/>
    </source>
</evidence>
<comment type="similarity">
    <text evidence="2">Belongs to the CLPTM1 family.</text>
</comment>
<evidence type="ECO:0000256" key="1">
    <source>
        <dbReference type="ARBA" id="ARBA00004141"/>
    </source>
</evidence>
<dbReference type="GO" id="GO:0012505">
    <property type="term" value="C:endomembrane system"/>
    <property type="evidence" value="ECO:0007669"/>
    <property type="project" value="TreeGrafter"/>
</dbReference>
<evidence type="ECO:0000256" key="14">
    <source>
        <dbReference type="ARBA" id="ARBA00093208"/>
    </source>
</evidence>
<dbReference type="AlphaFoldDB" id="A0A1A8IB29"/>
<evidence type="ECO:0000256" key="2">
    <source>
        <dbReference type="ARBA" id="ARBA00009310"/>
    </source>
</evidence>
<comment type="subcellular location">
    <subcellularLocation>
        <location evidence="1">Membrane</location>
        <topology evidence="1">Multi-pass membrane protein</topology>
    </subcellularLocation>
</comment>
<feature type="transmembrane region" description="Helical" evidence="15">
    <location>
        <begin position="280"/>
        <end position="301"/>
    </location>
</feature>
<evidence type="ECO:0000256" key="10">
    <source>
        <dbReference type="ARBA" id="ARBA00040905"/>
    </source>
</evidence>
<evidence type="ECO:0000256" key="6">
    <source>
        <dbReference type="ARBA" id="ARBA00024615"/>
    </source>
</evidence>
<feature type="transmembrane region" description="Helical" evidence="15">
    <location>
        <begin position="399"/>
        <end position="420"/>
    </location>
</feature>
<evidence type="ECO:0000256" key="7">
    <source>
        <dbReference type="ARBA" id="ARBA00024631"/>
    </source>
</evidence>
<keyword evidence="5 15" id="KW-0472">Membrane</keyword>
<protein>
    <recommendedName>
        <fullName evidence="10">Lipid scramblase CLPTM1L</fullName>
    </recommendedName>
    <alternativeName>
        <fullName evidence="12">Cisplatin resistance-related protein 9</fullName>
    </alternativeName>
    <alternativeName>
        <fullName evidence="11">Cleft lip and palate transmembrane protein 1-like protein</fullName>
    </alternativeName>
</protein>
<evidence type="ECO:0000256" key="9">
    <source>
        <dbReference type="ARBA" id="ARBA00036810"/>
    </source>
</evidence>
<keyword evidence="3 15" id="KW-0812">Transmembrane</keyword>
<proteinExistence type="inferred from homology"/>
<reference evidence="16" key="2">
    <citation type="submission" date="2016-06" db="EMBL/GenBank/DDBJ databases">
        <title>The genome of a short-lived fish provides insights into sex chromosome evolution and the genetic control of aging.</title>
        <authorList>
            <person name="Reichwald K."/>
            <person name="Felder M."/>
            <person name="Petzold A."/>
            <person name="Koch P."/>
            <person name="Groth M."/>
            <person name="Platzer M."/>
        </authorList>
    </citation>
    <scope>NUCLEOTIDE SEQUENCE</scope>
    <source>
        <tissue evidence="16">Brain</tissue>
    </source>
</reference>
<evidence type="ECO:0000256" key="5">
    <source>
        <dbReference type="ARBA" id="ARBA00023136"/>
    </source>
</evidence>
<feature type="transmembrane region" description="Helical" evidence="15">
    <location>
        <begin position="23"/>
        <end position="43"/>
    </location>
</feature>
<comment type="catalytic activity">
    <reaction evidence="9">
        <text>6-(alpha-D-glucosaminyl)-(1-octadecanoyl,2-(9Z)-octadecenoyl-sn-glycero-3-phospho)-1D-myo-inositol(in) = 6-(alpha-D-glucosaminyl)-(1-octadecanoyl,2-(9Z)-octadecenoyl-sn-glycero-3-phospho)-1D-myo-inositol(out)</text>
        <dbReference type="Rhea" id="RHEA:71495"/>
        <dbReference type="ChEBI" id="CHEBI:190691"/>
    </reaction>
</comment>
<evidence type="ECO:0000256" key="3">
    <source>
        <dbReference type="ARBA" id="ARBA00022692"/>
    </source>
</evidence>
<comment type="catalytic activity">
    <reaction evidence="14">
        <text>a 6-(alpha-D-glucosaminyl)-1-(1,2-diacyl-sn-glycero-3-phospho)-1D-myo-inositol(in) = a 6-(alpha-D-glucosaminyl)-1-(1,2-diacyl-sn-glycero-3-phospho)-1D-myo-inositol(out)</text>
        <dbReference type="Rhea" id="RHEA:71491"/>
        <dbReference type="ChEBI" id="CHEBI:57997"/>
    </reaction>
</comment>
<organism evidence="16">
    <name type="scientific">Nothobranchius kuhntae</name>
    <name type="common">Beira killifish</name>
    <dbReference type="NCBI Taxonomy" id="321403"/>
    <lineage>
        <taxon>Eukaryota</taxon>
        <taxon>Metazoa</taxon>
        <taxon>Chordata</taxon>
        <taxon>Craniata</taxon>
        <taxon>Vertebrata</taxon>
        <taxon>Euteleostomi</taxon>
        <taxon>Actinopterygii</taxon>
        <taxon>Neopterygii</taxon>
        <taxon>Teleostei</taxon>
        <taxon>Neoteleostei</taxon>
        <taxon>Acanthomorphata</taxon>
        <taxon>Ovalentaria</taxon>
        <taxon>Atherinomorphae</taxon>
        <taxon>Cyprinodontiformes</taxon>
        <taxon>Nothobranchiidae</taxon>
        <taxon>Nothobranchius</taxon>
    </lineage>
</organism>
<dbReference type="GO" id="GO:0016020">
    <property type="term" value="C:membrane"/>
    <property type="evidence" value="ECO:0007669"/>
    <property type="project" value="UniProtKB-SubCell"/>
</dbReference>
<evidence type="ECO:0000256" key="8">
    <source>
        <dbReference type="ARBA" id="ARBA00035895"/>
    </source>
</evidence>
<sequence>MFPSCYSKPATEGGGKRSSTTKLLLGVFVVYALHSAWMLYGFLSTKPCDGGRGELCIVSYLAAKPRLQLSVFTCLQPDDSPLSLAVKLDPFDPDSTFEKQVNVSLPEQTRANGSLYAVVYVHKAGVSPLEDRREVHHSARLTTHVTRPRTRVQDKNLRPESAVSHWRPHLSITMMSEDFSFSKAGLPSDVRRYIRVSQEGGRTIYLPMLLIDELGFRVRDLVEINISTAQLPLTVSYQGISLRKFRFSIHLHDIVYSLRQFGFTEENIDEIKATLMGSDLYLLVLTALTTALQLICEFLALKKDISFWRQKKSIAGMSRKSELNRSNDNNDLCSNQVWKVFKVFKVHLGKRFRINKLDEEERKTVEYDAQASRLLSYLVYPLCISGAVFSLGYLRQKNYYSWLINTLITGVYAFGFLSMAPQLFINHKLSCFRDELLFFLYLFQRRCYASVAKRRESVTRKAKTQ</sequence>
<dbReference type="PANTHER" id="PTHR21347:SF0">
    <property type="entry name" value="LIPID SCRAMBLASE CLPTM1L"/>
    <property type="match status" value="1"/>
</dbReference>